<gene>
    <name evidence="2" type="ORF">I302_00451</name>
    <name evidence="3" type="ORF">I302_101771</name>
</gene>
<dbReference type="EMBL" id="KI894018">
    <property type="protein sequence ID" value="OCF28960.1"/>
    <property type="molecule type" value="Genomic_DNA"/>
</dbReference>
<feature type="signal peptide" evidence="1">
    <location>
        <begin position="1"/>
        <end position="17"/>
    </location>
</feature>
<reference evidence="2" key="1">
    <citation type="submission" date="2013-07" db="EMBL/GenBank/DDBJ databases">
        <title>The Genome Sequence of Cryptococcus bestiolae CBS10118.</title>
        <authorList>
            <consortium name="The Broad Institute Genome Sequencing Platform"/>
            <person name="Cuomo C."/>
            <person name="Litvintseva A."/>
            <person name="Chen Y."/>
            <person name="Heitman J."/>
            <person name="Sun S."/>
            <person name="Springer D."/>
            <person name="Dromer F."/>
            <person name="Young S.K."/>
            <person name="Zeng Q."/>
            <person name="Gargeya S."/>
            <person name="Fitzgerald M."/>
            <person name="Abouelleil A."/>
            <person name="Alvarado L."/>
            <person name="Berlin A.M."/>
            <person name="Chapman S.B."/>
            <person name="Dewar J."/>
            <person name="Goldberg J."/>
            <person name="Griggs A."/>
            <person name="Gujja S."/>
            <person name="Hansen M."/>
            <person name="Howarth C."/>
            <person name="Imamovic A."/>
            <person name="Larimer J."/>
            <person name="McCowan C."/>
            <person name="Murphy C."/>
            <person name="Pearson M."/>
            <person name="Priest M."/>
            <person name="Roberts A."/>
            <person name="Saif S."/>
            <person name="Shea T."/>
            <person name="Sykes S."/>
            <person name="Wortman J."/>
            <person name="Nusbaum C."/>
            <person name="Birren B."/>
        </authorList>
    </citation>
    <scope>NUCLEOTIDE SEQUENCE [LARGE SCALE GENOMIC DNA]</scope>
    <source>
        <strain evidence="2">CBS 10118</strain>
    </source>
</reference>
<dbReference type="EMBL" id="CP144541">
    <property type="protein sequence ID" value="WVW79801.1"/>
    <property type="molecule type" value="Genomic_DNA"/>
</dbReference>
<name>A0A1B9GD62_9TREE</name>
<dbReference type="KEGG" id="kbi:30204850"/>
<dbReference type="Proteomes" id="UP000092730">
    <property type="component" value="Chromosome 1"/>
</dbReference>
<reference evidence="3" key="2">
    <citation type="submission" date="2013-07" db="EMBL/GenBank/DDBJ databases">
        <authorList>
            <consortium name="The Broad Institute Genome Sequencing Platform"/>
            <person name="Cuomo C."/>
            <person name="Litvintseva A."/>
            <person name="Chen Y."/>
            <person name="Heitman J."/>
            <person name="Sun S."/>
            <person name="Springer D."/>
            <person name="Dromer F."/>
            <person name="Young S.K."/>
            <person name="Zeng Q."/>
            <person name="Gargeya S."/>
            <person name="Fitzgerald M."/>
            <person name="Abouelleil A."/>
            <person name="Alvarado L."/>
            <person name="Berlin A.M."/>
            <person name="Chapman S.B."/>
            <person name="Dewar J."/>
            <person name="Goldberg J."/>
            <person name="Griggs A."/>
            <person name="Gujja S."/>
            <person name="Hansen M."/>
            <person name="Howarth C."/>
            <person name="Imamovic A."/>
            <person name="Larimer J."/>
            <person name="McCowan C."/>
            <person name="Murphy C."/>
            <person name="Pearson M."/>
            <person name="Priest M."/>
            <person name="Roberts A."/>
            <person name="Saif S."/>
            <person name="Shea T."/>
            <person name="Sykes S."/>
            <person name="Wortman J."/>
            <person name="Nusbaum C."/>
            <person name="Birren B."/>
        </authorList>
    </citation>
    <scope>NUCLEOTIDE SEQUENCE</scope>
    <source>
        <strain evidence="3">CBS 10118</strain>
    </source>
</reference>
<reference evidence="2" key="3">
    <citation type="submission" date="2014-01" db="EMBL/GenBank/DDBJ databases">
        <title>Evolution of pathogenesis and genome organization in the Tremellales.</title>
        <authorList>
            <person name="Cuomo C."/>
            <person name="Litvintseva A."/>
            <person name="Heitman J."/>
            <person name="Chen Y."/>
            <person name="Sun S."/>
            <person name="Springer D."/>
            <person name="Dromer F."/>
            <person name="Young S."/>
            <person name="Zeng Q."/>
            <person name="Chapman S."/>
            <person name="Gujja S."/>
            <person name="Saif S."/>
            <person name="Birren B."/>
        </authorList>
    </citation>
    <scope>NUCLEOTIDE SEQUENCE</scope>
    <source>
        <strain evidence="2">CBS 10118</strain>
    </source>
</reference>
<dbReference type="AlphaFoldDB" id="A0A1B9GD62"/>
<evidence type="ECO:0000256" key="1">
    <source>
        <dbReference type="SAM" id="SignalP"/>
    </source>
</evidence>
<keyword evidence="1" id="KW-0732">Signal</keyword>
<feature type="chain" id="PRO_5042335008" evidence="1">
    <location>
        <begin position="18"/>
        <end position="168"/>
    </location>
</feature>
<sequence length="168" mass="18904">MLCIAFFLSLMCVPYLAWLHWKVTNIFVPHLALYKVERRVHLLEMMGGAAVDEPLITNVQDDKIRVDLGTFETPRLAEPTSHDASAIGDMGAKGYSKAARRLYNLASDNQDTFQLHNKVAWDTFTQALNISIVAQRPEAGRRLLRSLSPIDKYGLSHSFDLAIYIRAG</sequence>
<dbReference type="VEuPathDB" id="FungiDB:I302_00451"/>
<evidence type="ECO:0000313" key="4">
    <source>
        <dbReference type="Proteomes" id="UP000092730"/>
    </source>
</evidence>
<reference evidence="3" key="4">
    <citation type="submission" date="2024-02" db="EMBL/GenBank/DDBJ databases">
        <title>Comparative genomics of Cryptococcus and Kwoniella reveals pathogenesis evolution and contrasting modes of karyotype evolution via chromosome fusion or intercentromeric recombination.</title>
        <authorList>
            <person name="Coelho M.A."/>
            <person name="David-Palma M."/>
            <person name="Shea T."/>
            <person name="Bowers K."/>
            <person name="McGinley-Smith S."/>
            <person name="Mohammad A.W."/>
            <person name="Gnirke A."/>
            <person name="Yurkov A.M."/>
            <person name="Nowrousian M."/>
            <person name="Sun S."/>
            <person name="Cuomo C.A."/>
            <person name="Heitman J."/>
        </authorList>
    </citation>
    <scope>NUCLEOTIDE SEQUENCE</scope>
    <source>
        <strain evidence="3">CBS 10118</strain>
    </source>
</reference>
<evidence type="ECO:0000313" key="3">
    <source>
        <dbReference type="EMBL" id="WVW79801.1"/>
    </source>
</evidence>
<evidence type="ECO:0000313" key="2">
    <source>
        <dbReference type="EMBL" id="OCF28960.1"/>
    </source>
</evidence>
<accession>A0A1B9GD62</accession>
<protein>
    <submittedName>
        <fullName evidence="2">Uncharacterized protein</fullName>
    </submittedName>
</protein>
<organism evidence="2">
    <name type="scientific">Kwoniella bestiolae CBS 10118</name>
    <dbReference type="NCBI Taxonomy" id="1296100"/>
    <lineage>
        <taxon>Eukaryota</taxon>
        <taxon>Fungi</taxon>
        <taxon>Dikarya</taxon>
        <taxon>Basidiomycota</taxon>
        <taxon>Agaricomycotina</taxon>
        <taxon>Tremellomycetes</taxon>
        <taxon>Tremellales</taxon>
        <taxon>Cryptococcaceae</taxon>
        <taxon>Kwoniella</taxon>
    </lineage>
</organism>
<dbReference type="GeneID" id="30204850"/>
<dbReference type="OrthoDB" id="10553234at2759"/>
<proteinExistence type="predicted"/>
<keyword evidence="4" id="KW-1185">Reference proteome</keyword>
<dbReference type="RefSeq" id="XP_019050030.1">
    <property type="nucleotide sequence ID" value="XM_019187152.1"/>
</dbReference>